<dbReference type="CDD" id="cd00685">
    <property type="entry name" value="Trans_IPPS_HT"/>
    <property type="match status" value="1"/>
</dbReference>
<evidence type="ECO:0000313" key="9">
    <source>
        <dbReference type="Proteomes" id="UP000256727"/>
    </source>
</evidence>
<gene>
    <name evidence="8" type="ORF">C8E99_2125</name>
</gene>
<dbReference type="RefSeq" id="WP_245952256.1">
    <property type="nucleotide sequence ID" value="NZ_QREH01000001.1"/>
</dbReference>
<dbReference type="GO" id="GO:0008299">
    <property type="term" value="P:isoprenoid biosynthetic process"/>
    <property type="evidence" value="ECO:0007669"/>
    <property type="project" value="InterPro"/>
</dbReference>
<name>A0A3D9LGR9_9MICC</name>
<evidence type="ECO:0000256" key="1">
    <source>
        <dbReference type="ARBA" id="ARBA00001946"/>
    </source>
</evidence>
<evidence type="ECO:0000313" key="8">
    <source>
        <dbReference type="EMBL" id="REE04293.1"/>
    </source>
</evidence>
<evidence type="ECO:0000256" key="6">
    <source>
        <dbReference type="RuleBase" id="RU004466"/>
    </source>
</evidence>
<dbReference type="Pfam" id="PF00348">
    <property type="entry name" value="polyprenyl_synt"/>
    <property type="match status" value="1"/>
</dbReference>
<feature type="compositionally biased region" description="Low complexity" evidence="7">
    <location>
        <begin position="368"/>
        <end position="380"/>
    </location>
</feature>
<dbReference type="EMBL" id="QREH01000001">
    <property type="protein sequence ID" value="REE04293.1"/>
    <property type="molecule type" value="Genomic_DNA"/>
</dbReference>
<evidence type="ECO:0000256" key="4">
    <source>
        <dbReference type="ARBA" id="ARBA00022723"/>
    </source>
</evidence>
<keyword evidence="4" id="KW-0479">Metal-binding</keyword>
<dbReference type="PANTHER" id="PTHR12001">
    <property type="entry name" value="GERANYLGERANYL PYROPHOSPHATE SYNTHASE"/>
    <property type="match status" value="1"/>
</dbReference>
<keyword evidence="5" id="KW-0460">Magnesium</keyword>
<accession>A0A3D9LGR9</accession>
<dbReference type="Gene3D" id="1.10.600.10">
    <property type="entry name" value="Farnesyl Diphosphate Synthase"/>
    <property type="match status" value="1"/>
</dbReference>
<comment type="cofactor">
    <cofactor evidence="1">
        <name>Mg(2+)</name>
        <dbReference type="ChEBI" id="CHEBI:18420"/>
    </cofactor>
</comment>
<evidence type="ECO:0000256" key="3">
    <source>
        <dbReference type="ARBA" id="ARBA00022679"/>
    </source>
</evidence>
<dbReference type="PROSITE" id="PS00723">
    <property type="entry name" value="POLYPRENYL_SYNTHASE_1"/>
    <property type="match status" value="1"/>
</dbReference>
<dbReference type="InterPro" id="IPR008949">
    <property type="entry name" value="Isoprenoid_synthase_dom_sf"/>
</dbReference>
<evidence type="ECO:0000256" key="7">
    <source>
        <dbReference type="SAM" id="MobiDB-lite"/>
    </source>
</evidence>
<feature type="region of interest" description="Disordered" evidence="7">
    <location>
        <begin position="356"/>
        <end position="400"/>
    </location>
</feature>
<evidence type="ECO:0000256" key="2">
    <source>
        <dbReference type="ARBA" id="ARBA00006706"/>
    </source>
</evidence>
<protein>
    <submittedName>
        <fullName evidence="8">Geranylgeranyl diphosphate synthase type II</fullName>
    </submittedName>
</protein>
<dbReference type="GO" id="GO:0046872">
    <property type="term" value="F:metal ion binding"/>
    <property type="evidence" value="ECO:0007669"/>
    <property type="project" value="UniProtKB-KW"/>
</dbReference>
<dbReference type="PANTHER" id="PTHR12001:SF85">
    <property type="entry name" value="SHORT CHAIN ISOPRENYL DIPHOSPHATE SYNTHASE"/>
    <property type="match status" value="1"/>
</dbReference>
<reference evidence="8 9" key="1">
    <citation type="submission" date="2018-07" db="EMBL/GenBank/DDBJ databases">
        <title>Sequencing the genomes of 1000 actinobacteria strains.</title>
        <authorList>
            <person name="Klenk H.-P."/>
        </authorList>
    </citation>
    <scope>NUCLEOTIDE SEQUENCE [LARGE SCALE GENOMIC DNA]</scope>
    <source>
        <strain evidence="8 9">DSM 14442</strain>
    </source>
</reference>
<sequence length="400" mass="41435">MTDTPDGVTEELDRVLASGLDRSAQLGPDHRELWEALSLASGGGKRFRPGLAVATHDALGGTSAESVARVGAALELLHTAFVVHDDVIDGDDVRRGRPNVSGTFAAAARGEGADQPTARHYGEAAGILAGDLALVSAVRLVARCQAPAPRVEELLDLLEDTVHATATGELADVRLGLHLSGHPATLDEALRVAEQKTAVYSFQLPLQAGAILAGAPADVTTALARLGRLVGVGFQLLDDLLGVFGNETRTGKSALTDLREGKHTALLAHARTTPAWPDLQGLVGDPDLDHHDAGRARALLEGCGARDTVQELADRHLEEALAAAAREPIPAALTRVLTDLVGDIRDTAALALDDPRTVRSVDASTRSPAAAPPGAAAEPVEPAEPAEPAQFADASRAGAR</sequence>
<dbReference type="SUPFAM" id="SSF48576">
    <property type="entry name" value="Terpenoid synthases"/>
    <property type="match status" value="1"/>
</dbReference>
<proteinExistence type="inferred from homology"/>
<dbReference type="InterPro" id="IPR033749">
    <property type="entry name" value="Polyprenyl_synt_CS"/>
</dbReference>
<dbReference type="AlphaFoldDB" id="A0A3D9LGR9"/>
<keyword evidence="9" id="KW-1185">Reference proteome</keyword>
<comment type="caution">
    <text evidence="8">The sequence shown here is derived from an EMBL/GenBank/DDBJ whole genome shotgun (WGS) entry which is preliminary data.</text>
</comment>
<evidence type="ECO:0000256" key="5">
    <source>
        <dbReference type="ARBA" id="ARBA00022842"/>
    </source>
</evidence>
<dbReference type="SFLD" id="SFLDS00005">
    <property type="entry name" value="Isoprenoid_Synthase_Type_I"/>
    <property type="match status" value="1"/>
</dbReference>
<dbReference type="Proteomes" id="UP000256727">
    <property type="component" value="Unassembled WGS sequence"/>
</dbReference>
<dbReference type="GO" id="GO:0004659">
    <property type="term" value="F:prenyltransferase activity"/>
    <property type="evidence" value="ECO:0007669"/>
    <property type="project" value="InterPro"/>
</dbReference>
<organism evidence="8 9">
    <name type="scientific">Citricoccus muralis</name>
    <dbReference type="NCBI Taxonomy" id="169134"/>
    <lineage>
        <taxon>Bacteria</taxon>
        <taxon>Bacillati</taxon>
        <taxon>Actinomycetota</taxon>
        <taxon>Actinomycetes</taxon>
        <taxon>Micrococcales</taxon>
        <taxon>Micrococcaceae</taxon>
        <taxon>Citricoccus</taxon>
    </lineage>
</organism>
<dbReference type="InterPro" id="IPR000092">
    <property type="entry name" value="Polyprenyl_synt"/>
</dbReference>
<keyword evidence="3 6" id="KW-0808">Transferase</keyword>
<dbReference type="PROSITE" id="PS00444">
    <property type="entry name" value="POLYPRENYL_SYNTHASE_2"/>
    <property type="match status" value="1"/>
</dbReference>
<comment type="similarity">
    <text evidence="2 6">Belongs to the FPP/GGPP synthase family.</text>
</comment>